<proteinExistence type="predicted"/>
<feature type="compositionally biased region" description="Basic and acidic residues" evidence="1">
    <location>
        <begin position="24"/>
        <end position="37"/>
    </location>
</feature>
<feature type="region of interest" description="Disordered" evidence="1">
    <location>
        <begin position="164"/>
        <end position="196"/>
    </location>
</feature>
<accession>A0A7S2LBK0</accession>
<dbReference type="AlphaFoldDB" id="A0A7S2LBK0"/>
<protein>
    <submittedName>
        <fullName evidence="2">Uncharacterized protein</fullName>
    </submittedName>
</protein>
<dbReference type="EMBL" id="HBGY01026733">
    <property type="protein sequence ID" value="CAD9600630.1"/>
    <property type="molecule type" value="Transcribed_RNA"/>
</dbReference>
<organism evidence="2">
    <name type="scientific">Leptocylindrus danicus</name>
    <dbReference type="NCBI Taxonomy" id="163516"/>
    <lineage>
        <taxon>Eukaryota</taxon>
        <taxon>Sar</taxon>
        <taxon>Stramenopiles</taxon>
        <taxon>Ochrophyta</taxon>
        <taxon>Bacillariophyta</taxon>
        <taxon>Coscinodiscophyceae</taxon>
        <taxon>Chaetocerotophycidae</taxon>
        <taxon>Leptocylindrales</taxon>
        <taxon>Leptocylindraceae</taxon>
        <taxon>Leptocylindrus</taxon>
    </lineage>
</organism>
<feature type="compositionally biased region" description="Low complexity" evidence="1">
    <location>
        <begin position="38"/>
        <end position="57"/>
    </location>
</feature>
<feature type="compositionally biased region" description="Polar residues" evidence="1">
    <location>
        <begin position="67"/>
        <end position="80"/>
    </location>
</feature>
<feature type="region of interest" description="Disordered" evidence="1">
    <location>
        <begin position="14"/>
        <end position="98"/>
    </location>
</feature>
<reference evidence="2" key="1">
    <citation type="submission" date="2021-01" db="EMBL/GenBank/DDBJ databases">
        <authorList>
            <person name="Corre E."/>
            <person name="Pelletier E."/>
            <person name="Niang G."/>
            <person name="Scheremetjew M."/>
            <person name="Finn R."/>
            <person name="Kale V."/>
            <person name="Holt S."/>
            <person name="Cochrane G."/>
            <person name="Meng A."/>
            <person name="Brown T."/>
            <person name="Cohen L."/>
        </authorList>
    </citation>
    <scope>NUCLEOTIDE SEQUENCE</scope>
    <source>
        <strain evidence="2">B650</strain>
    </source>
</reference>
<name>A0A7S2LBK0_9STRA</name>
<evidence type="ECO:0000313" key="2">
    <source>
        <dbReference type="EMBL" id="CAD9600630.1"/>
    </source>
</evidence>
<evidence type="ECO:0000256" key="1">
    <source>
        <dbReference type="SAM" id="MobiDB-lite"/>
    </source>
</evidence>
<feature type="compositionally biased region" description="Low complexity" evidence="1">
    <location>
        <begin position="81"/>
        <end position="97"/>
    </location>
</feature>
<gene>
    <name evidence="2" type="ORF">LDAN0321_LOCUS16557</name>
</gene>
<sequence length="762" mass="84150">MSGALEKATVIYRDTNARNIVFRDQLRRQAKQEKELSSRSSQQRASRSPSPVGSSNDFDNDDDSPKCSPSGTLTPSSPVASNRISNDSSPGSSPGSSEIRDRFIVEPLPPLDLGASDVFHPLLNSSNDPSSLTESEKRVLSLLTHQKAVVKTIRHSDVKEFLQRFKPPHDTNDDGVNDLNPNESSSSSSSALEGDDKAKAFRTSTSLLPPFGKKMRAYGSVGEFNTGIVFALPEYTSDDAEDEAVVQSGTWVWPSGYSAKTEFNIDDRGNLINGRHEAQVSLSVLRSHNSSYVNDTDYIVGGRMIKGGLNVIPYNEVYVRVGGNKVDPSYEAGVGTFIALFCRSASYKDIVSLLRTRARIFVELGKANLPNMPLLLITPEAGAKVFHAELQEQFWKIMARHLSPFQNVRLQHKTLIGSKNKVHLEQKMDELLDLNDMRSKLTDEECASIAGGFGATDDSVAQLLIEALHDDKIGDSTNKLQRIVNEGLVSAVRAADYHTSRQLLILYSLVASKEARGFDGKKKICDCSKLQRSIHGENILQVEQKMEQQAKAFPDTPLNSPTEPSFLMSQIDRKLPLIESLPRPPPPPLDTDRLRYATNSDGLLAVLGAAEVLKSIQNGSVQSRIEESVTAIEEWVLNGEQSVTFRLSSWRDQRAAQGDLKIAFEESSAFTAFIGTKALSNRKMFAGQLRRTISTTDFNSVSFLQKIHEIVTHMHSPCLRLELLQYILGLDNRYSVAHVARSVELAATCLNISMYNDESDLL</sequence>